<dbReference type="Proteomes" id="UP000789390">
    <property type="component" value="Unassembled WGS sequence"/>
</dbReference>
<organism evidence="2 3">
    <name type="scientific">Daphnia galeata</name>
    <dbReference type="NCBI Taxonomy" id="27404"/>
    <lineage>
        <taxon>Eukaryota</taxon>
        <taxon>Metazoa</taxon>
        <taxon>Ecdysozoa</taxon>
        <taxon>Arthropoda</taxon>
        <taxon>Crustacea</taxon>
        <taxon>Branchiopoda</taxon>
        <taxon>Diplostraca</taxon>
        <taxon>Cladocera</taxon>
        <taxon>Anomopoda</taxon>
        <taxon>Daphniidae</taxon>
        <taxon>Daphnia</taxon>
    </lineage>
</organism>
<keyword evidence="3" id="KW-1185">Reference proteome</keyword>
<evidence type="ECO:0000313" key="2">
    <source>
        <dbReference type="EMBL" id="CAH0111133.1"/>
    </source>
</evidence>
<feature type="region of interest" description="Disordered" evidence="1">
    <location>
        <begin position="101"/>
        <end position="194"/>
    </location>
</feature>
<sequence>MALTNSKYSCTSFISVSIGENVSLNMLKFNVNSLKCFLLLGLALVHGTDATFGKGRGKGRGGGYGGGMSHGGGAAPQQIIYVSAPQPVMVYSPPPLYRPPAPRPIPAPAPSYGGGGGYGGSHGPSAGGHHGGGQSGGYGGPSGAAPVHVHVHSAPSVQSHPQPIPMSPYGGGHGGGSHQSAGGYGGSTGGHVSAPIAQSYQRPMPSYGGGHGGSSAGGYAPPIAHHPAPVASYGPPPQSVGGY</sequence>
<reference evidence="2" key="1">
    <citation type="submission" date="2021-11" db="EMBL/GenBank/DDBJ databases">
        <authorList>
            <person name="Schell T."/>
        </authorList>
    </citation>
    <scope>NUCLEOTIDE SEQUENCE</scope>
    <source>
        <strain evidence="2">M5</strain>
    </source>
</reference>
<name>A0A8J2S1L7_9CRUS</name>
<feature type="compositionally biased region" description="Low complexity" evidence="1">
    <location>
        <begin position="143"/>
        <end position="161"/>
    </location>
</feature>
<evidence type="ECO:0000256" key="1">
    <source>
        <dbReference type="SAM" id="MobiDB-lite"/>
    </source>
</evidence>
<comment type="caution">
    <text evidence="2">The sequence shown here is derived from an EMBL/GenBank/DDBJ whole genome shotgun (WGS) entry which is preliminary data.</text>
</comment>
<protein>
    <submittedName>
        <fullName evidence="2">Uncharacterized protein</fullName>
    </submittedName>
</protein>
<evidence type="ECO:0000313" key="3">
    <source>
        <dbReference type="Proteomes" id="UP000789390"/>
    </source>
</evidence>
<feature type="compositionally biased region" description="Gly residues" evidence="1">
    <location>
        <begin position="112"/>
        <end position="142"/>
    </location>
</feature>
<gene>
    <name evidence="2" type="ORF">DGAL_LOCUS14749</name>
</gene>
<dbReference type="OrthoDB" id="6382847at2759"/>
<dbReference type="AlphaFoldDB" id="A0A8J2S1L7"/>
<proteinExistence type="predicted"/>
<accession>A0A8J2S1L7</accession>
<dbReference type="EMBL" id="CAKKLH010000310">
    <property type="protein sequence ID" value="CAH0111133.1"/>
    <property type="molecule type" value="Genomic_DNA"/>
</dbReference>
<feature type="compositionally biased region" description="Gly residues" evidence="1">
    <location>
        <begin position="169"/>
        <end position="189"/>
    </location>
</feature>